<evidence type="ECO:0000256" key="5">
    <source>
        <dbReference type="ARBA" id="ARBA00022723"/>
    </source>
</evidence>
<accession>A0ABQ8KM12</accession>
<reference evidence="11 12" key="1">
    <citation type="journal article" date="2021" name="Environ. Microbiol.">
        <title>Gene family expansions and transcriptome signatures uncover fungal adaptations to wood decay.</title>
        <authorList>
            <person name="Hage H."/>
            <person name="Miyauchi S."/>
            <person name="Viragh M."/>
            <person name="Drula E."/>
            <person name="Min B."/>
            <person name="Chaduli D."/>
            <person name="Navarro D."/>
            <person name="Favel A."/>
            <person name="Norest M."/>
            <person name="Lesage-Meessen L."/>
            <person name="Balint B."/>
            <person name="Merenyi Z."/>
            <person name="de Eugenio L."/>
            <person name="Morin E."/>
            <person name="Martinez A.T."/>
            <person name="Baldrian P."/>
            <person name="Stursova M."/>
            <person name="Martinez M.J."/>
            <person name="Novotny C."/>
            <person name="Magnuson J.K."/>
            <person name="Spatafora J.W."/>
            <person name="Maurice S."/>
            <person name="Pangilinan J."/>
            <person name="Andreopoulos W."/>
            <person name="LaButti K."/>
            <person name="Hundley H."/>
            <person name="Na H."/>
            <person name="Kuo A."/>
            <person name="Barry K."/>
            <person name="Lipzen A."/>
            <person name="Henrissat B."/>
            <person name="Riley R."/>
            <person name="Ahrendt S."/>
            <person name="Nagy L.G."/>
            <person name="Grigoriev I.V."/>
            <person name="Martin F."/>
            <person name="Rosso M.N."/>
        </authorList>
    </citation>
    <scope>NUCLEOTIDE SEQUENCE [LARGE SCALE GENOMIC DNA]</scope>
    <source>
        <strain evidence="11 12">CIRM-BRFM 1785</strain>
    </source>
</reference>
<name>A0ABQ8KM12_9APHY</name>
<dbReference type="Gene3D" id="3.90.79.20">
    <property type="match status" value="1"/>
</dbReference>
<dbReference type="EC" id="3.6.1.22" evidence="4"/>
<dbReference type="InterPro" id="IPR050241">
    <property type="entry name" value="NAD-cap_RNA_hydrolase_NudC"/>
</dbReference>
<dbReference type="InterPro" id="IPR020084">
    <property type="entry name" value="NUDIX_hydrolase_CS"/>
</dbReference>
<evidence type="ECO:0000313" key="11">
    <source>
        <dbReference type="EMBL" id="KAH9839110.1"/>
    </source>
</evidence>
<dbReference type="Gene3D" id="3.90.79.10">
    <property type="entry name" value="Nucleoside Triphosphate Pyrophosphohydrolase"/>
    <property type="match status" value="1"/>
</dbReference>
<keyword evidence="5" id="KW-0479">Metal-binding</keyword>
<dbReference type="InterPro" id="IPR015797">
    <property type="entry name" value="NUDIX_hydrolase-like_dom_sf"/>
</dbReference>
<evidence type="ECO:0000256" key="4">
    <source>
        <dbReference type="ARBA" id="ARBA00012381"/>
    </source>
</evidence>
<dbReference type="SUPFAM" id="SSF55811">
    <property type="entry name" value="Nudix"/>
    <property type="match status" value="1"/>
</dbReference>
<dbReference type="Pfam" id="PF09296">
    <property type="entry name" value="NUDIX-like"/>
    <property type="match status" value="1"/>
</dbReference>
<dbReference type="EMBL" id="JADCUA010000006">
    <property type="protein sequence ID" value="KAH9839110.1"/>
    <property type="molecule type" value="Genomic_DNA"/>
</dbReference>
<evidence type="ECO:0000256" key="2">
    <source>
        <dbReference type="ARBA" id="ARBA00001947"/>
    </source>
</evidence>
<dbReference type="Proteomes" id="UP000814176">
    <property type="component" value="Unassembled WGS sequence"/>
</dbReference>
<dbReference type="PROSITE" id="PS51462">
    <property type="entry name" value="NUDIX"/>
    <property type="match status" value="1"/>
</dbReference>
<proteinExistence type="inferred from homology"/>
<comment type="similarity">
    <text evidence="3">Belongs to the Nudix hydrolase family. NudC subfamily.</text>
</comment>
<evidence type="ECO:0000256" key="8">
    <source>
        <dbReference type="ARBA" id="ARBA00023027"/>
    </source>
</evidence>
<dbReference type="InterPro" id="IPR015375">
    <property type="entry name" value="NADH_PPase-like_N"/>
</dbReference>
<dbReference type="GeneID" id="72003853"/>
<comment type="caution">
    <text evidence="11">The sequence shown here is derived from an EMBL/GenBank/DDBJ whole genome shotgun (WGS) entry which is preliminary data.</text>
</comment>
<comment type="cofactor">
    <cofactor evidence="2">
        <name>Zn(2+)</name>
        <dbReference type="ChEBI" id="CHEBI:29105"/>
    </cofactor>
</comment>
<evidence type="ECO:0000256" key="1">
    <source>
        <dbReference type="ARBA" id="ARBA00001946"/>
    </source>
</evidence>
<keyword evidence="12" id="KW-1185">Reference proteome</keyword>
<dbReference type="RefSeq" id="XP_047780865.1">
    <property type="nucleotide sequence ID" value="XM_047923121.1"/>
</dbReference>
<dbReference type="PANTHER" id="PTHR42904:SF6">
    <property type="entry name" value="NAD-CAPPED RNA HYDROLASE NUDT12"/>
    <property type="match status" value="1"/>
</dbReference>
<dbReference type="PROSITE" id="PS00893">
    <property type="entry name" value="NUDIX_BOX"/>
    <property type="match status" value="1"/>
</dbReference>
<keyword evidence="8" id="KW-0520">NAD</keyword>
<keyword evidence="6" id="KW-0378">Hydrolase</keyword>
<evidence type="ECO:0000313" key="12">
    <source>
        <dbReference type="Proteomes" id="UP000814176"/>
    </source>
</evidence>
<dbReference type="InterPro" id="IPR000086">
    <property type="entry name" value="NUDIX_hydrolase_dom"/>
</dbReference>
<protein>
    <recommendedName>
        <fullName evidence="4">NAD(+) diphosphatase</fullName>
        <ecNumber evidence="4">3.6.1.22</ecNumber>
    </recommendedName>
</protein>
<dbReference type="PANTHER" id="PTHR42904">
    <property type="entry name" value="NUDIX HYDROLASE, NUDC SUBFAMILY"/>
    <property type="match status" value="1"/>
</dbReference>
<dbReference type="CDD" id="cd03429">
    <property type="entry name" value="NUDIX_NADH_pyrophosphatase_Nudt13"/>
    <property type="match status" value="1"/>
</dbReference>
<organism evidence="11 12">
    <name type="scientific">Rhodofomes roseus</name>
    <dbReference type="NCBI Taxonomy" id="34475"/>
    <lineage>
        <taxon>Eukaryota</taxon>
        <taxon>Fungi</taxon>
        <taxon>Dikarya</taxon>
        <taxon>Basidiomycota</taxon>
        <taxon>Agaricomycotina</taxon>
        <taxon>Agaricomycetes</taxon>
        <taxon>Polyporales</taxon>
        <taxon>Rhodofomes</taxon>
    </lineage>
</organism>
<keyword evidence="7" id="KW-0460">Magnesium</keyword>
<comment type="cofactor">
    <cofactor evidence="1">
        <name>Mg(2+)</name>
        <dbReference type="ChEBI" id="CHEBI:18420"/>
    </cofactor>
</comment>
<dbReference type="InterPro" id="IPR020476">
    <property type="entry name" value="Nudix_hydrolase"/>
</dbReference>
<dbReference type="PRINTS" id="PR00502">
    <property type="entry name" value="NUDIXFAMILY"/>
</dbReference>
<evidence type="ECO:0000256" key="7">
    <source>
        <dbReference type="ARBA" id="ARBA00022842"/>
    </source>
</evidence>
<evidence type="ECO:0000256" key="9">
    <source>
        <dbReference type="ARBA" id="ARBA00023679"/>
    </source>
</evidence>
<feature type="domain" description="Nudix hydrolase" evidence="10">
    <location>
        <begin position="294"/>
        <end position="422"/>
    </location>
</feature>
<gene>
    <name evidence="11" type="ORF">C8Q71DRAFT_747812</name>
</gene>
<evidence type="ECO:0000256" key="3">
    <source>
        <dbReference type="ARBA" id="ARBA00009595"/>
    </source>
</evidence>
<sequence>MSVQLTHLKPRYLSLPMRSATSASSNLNAPAMIHTLPRHARSHSNFFGGQSLNRLSWLRQQQSFLNNILPSPETRWLVFNDGRPLLLTERGSSAPALARLSTDDVRPLLGHEAFFGQGQTVGEVAASEAVALEGARLRGLPIVFLGLQEPPSGGRRALPSSDFTAKGASGLTSVFENIEGSAYFSLDVTDENADKLYEALQCSHAAKNGAKLTFVDPRSAMGALNYADANIFAMARSMHDWNARNKYCPSCGSPAYSQWAGWKRTCTSLLPWVQKAKRETPCLTAQGLHNFCHPRTDMVVITAIVDPHREKLLLGRNKRFPPKFWSVLSGFIEPGESLEDAVKRETWEEAGIEVRDVQYHSSQPWPYPATLMAGLYATADSSQPTRTDLDNELEDVRWYTRAEILDILTQYGATHPSMERERSADAPMGFPDTTAIGGVLISEWAYGKAGPAAKL</sequence>
<comment type="catalytic activity">
    <reaction evidence="9">
        <text>a 5'-end NAD(+)-phospho-ribonucleoside in mRNA + H2O = a 5'-end phospho-adenosine-phospho-ribonucleoside in mRNA + beta-nicotinamide D-ribonucleotide + 2 H(+)</text>
        <dbReference type="Rhea" id="RHEA:60876"/>
        <dbReference type="Rhea" id="RHEA-COMP:15698"/>
        <dbReference type="Rhea" id="RHEA-COMP:15719"/>
        <dbReference type="ChEBI" id="CHEBI:14649"/>
        <dbReference type="ChEBI" id="CHEBI:15377"/>
        <dbReference type="ChEBI" id="CHEBI:15378"/>
        <dbReference type="ChEBI" id="CHEBI:144029"/>
        <dbReference type="ChEBI" id="CHEBI:144051"/>
    </reaction>
    <physiologicalReaction direction="left-to-right" evidence="9">
        <dbReference type="Rhea" id="RHEA:60877"/>
    </physiologicalReaction>
</comment>
<dbReference type="InterPro" id="IPR049734">
    <property type="entry name" value="NudC-like_C"/>
</dbReference>
<evidence type="ECO:0000256" key="6">
    <source>
        <dbReference type="ARBA" id="ARBA00022801"/>
    </source>
</evidence>
<evidence type="ECO:0000259" key="10">
    <source>
        <dbReference type="PROSITE" id="PS51462"/>
    </source>
</evidence>
<dbReference type="Pfam" id="PF00293">
    <property type="entry name" value="NUDIX"/>
    <property type="match status" value="1"/>
</dbReference>